<name>A0A8I3A1Z4_9AGAM</name>
<dbReference type="InterPro" id="IPR010730">
    <property type="entry name" value="HET"/>
</dbReference>
<sequence>MAPDQQSKSAYLNNTDSTIKSLVCDACWGGIFSIGAWQTVLAAKQVPSRTGFSKGFAYKTTWAAIQTTADRDGCNWCRLLARPNLAKTKGDSEVEVWADCDEDSDCTPAGEKKLTVVVHDSGASSDRQYYMYTGPDDNAAKFVKARDRITDVSSPESYKLALECLNNCVHTHHLNCPPPDRAACLPDRVIDCSDARRPRIVLTDGNQHGLYLTLSYVWGGPQPMTIMENVDAYVTQGLDISRFPQTIQDAVLVTHNIGQRYLWIDALCIIQDSVEDRNRQLGKMREIYRNTYLTINAACAQSTREGFLRRYRPQKVPDARIPYRCPDGSVGSVWIAKEMDTDIPDASHSYWDELEPITYRGWCLQEKLLPPRSLVFASDTLNLPNVIYRPRVSRDSPLSEADQVAYRQAWLAVLFNYTLREISVPSDKLAALAGVAEQFHIVYKGQYLAGLWRKTLLSDLLWKKSSHEEPRPRPESYRAPSWSWASVDGLVEAEYSLEQKLANEVHLRQADILDCQVKLASEEAPFAEVTDGILKLKGLMKQVVLEGGRVLLKNQSQQSKHIGYVTLDANEERPGNVYVVLLAWDTLGSFTVGIVVVTAGENQSRYRRIGRFVNDHGLKNKGWLEGLSEQEIVLV</sequence>
<accession>A0A8I3A1Z4</accession>
<protein>
    <submittedName>
        <fullName evidence="2">Heterokaryon incompatibility protein-domain-containing protein</fullName>
    </submittedName>
</protein>
<evidence type="ECO:0000313" key="3">
    <source>
        <dbReference type="Proteomes" id="UP000683000"/>
    </source>
</evidence>
<evidence type="ECO:0000313" key="2">
    <source>
        <dbReference type="EMBL" id="KAG6369113.1"/>
    </source>
</evidence>
<gene>
    <name evidence="2" type="ORF">JVT61DRAFT_1472</name>
</gene>
<dbReference type="PANTHER" id="PTHR33112:SF16">
    <property type="entry name" value="HETEROKARYON INCOMPATIBILITY DOMAIN-CONTAINING PROTEIN"/>
    <property type="match status" value="1"/>
</dbReference>
<organism evidence="2 3">
    <name type="scientific">Boletus reticuloceps</name>
    <dbReference type="NCBI Taxonomy" id="495285"/>
    <lineage>
        <taxon>Eukaryota</taxon>
        <taxon>Fungi</taxon>
        <taxon>Dikarya</taxon>
        <taxon>Basidiomycota</taxon>
        <taxon>Agaricomycotina</taxon>
        <taxon>Agaricomycetes</taxon>
        <taxon>Agaricomycetidae</taxon>
        <taxon>Boletales</taxon>
        <taxon>Boletineae</taxon>
        <taxon>Boletaceae</taxon>
        <taxon>Boletoideae</taxon>
        <taxon>Boletus</taxon>
    </lineage>
</organism>
<evidence type="ECO:0000259" key="1">
    <source>
        <dbReference type="Pfam" id="PF06985"/>
    </source>
</evidence>
<reference evidence="2" key="1">
    <citation type="submission" date="2021-03" db="EMBL/GenBank/DDBJ databases">
        <title>Evolutionary innovations through gain and loss of genes in the ectomycorrhizal Boletales.</title>
        <authorList>
            <person name="Wu G."/>
            <person name="Miyauchi S."/>
            <person name="Morin E."/>
            <person name="Yang Z.-L."/>
            <person name="Xu J."/>
            <person name="Martin F.M."/>
        </authorList>
    </citation>
    <scope>NUCLEOTIDE SEQUENCE</scope>
    <source>
        <strain evidence="2">BR01</strain>
    </source>
</reference>
<dbReference type="AlphaFoldDB" id="A0A8I3A1Z4"/>
<dbReference type="EMBL" id="JAGFBS010000106">
    <property type="protein sequence ID" value="KAG6369113.1"/>
    <property type="molecule type" value="Genomic_DNA"/>
</dbReference>
<keyword evidence="3" id="KW-1185">Reference proteome</keyword>
<comment type="caution">
    <text evidence="2">The sequence shown here is derived from an EMBL/GenBank/DDBJ whole genome shotgun (WGS) entry which is preliminary data.</text>
</comment>
<dbReference type="Pfam" id="PF06985">
    <property type="entry name" value="HET"/>
    <property type="match status" value="1"/>
</dbReference>
<dbReference type="PANTHER" id="PTHR33112">
    <property type="entry name" value="DOMAIN PROTEIN, PUTATIVE-RELATED"/>
    <property type="match status" value="1"/>
</dbReference>
<proteinExistence type="predicted"/>
<feature type="domain" description="Heterokaryon incompatibility" evidence="1">
    <location>
        <begin position="211"/>
        <end position="366"/>
    </location>
</feature>
<dbReference type="Proteomes" id="UP000683000">
    <property type="component" value="Unassembled WGS sequence"/>
</dbReference>
<dbReference type="OrthoDB" id="5125733at2759"/>